<dbReference type="Proteomes" id="UP000630660">
    <property type="component" value="Unassembled WGS sequence"/>
</dbReference>
<proteinExistence type="predicted"/>
<evidence type="ECO:0000313" key="2">
    <source>
        <dbReference type="Proteomes" id="UP000630660"/>
    </source>
</evidence>
<name>A0A9D5KAJ6_UNCW3</name>
<comment type="caution">
    <text evidence="1">The sequence shown here is derived from an EMBL/GenBank/DDBJ whole genome shotgun (WGS) entry which is preliminary data.</text>
</comment>
<dbReference type="AlphaFoldDB" id="A0A9D5KAJ6"/>
<feature type="non-terminal residue" evidence="1">
    <location>
        <position position="101"/>
    </location>
</feature>
<protein>
    <submittedName>
        <fullName evidence="1">Uncharacterized protein</fullName>
    </submittedName>
</protein>
<sequence length="101" mass="11636">MKQEVTHERGVNAILMKSWLEQNHQSEFETICGKLSEAARDMLTSPATNQWYPVELMKEIYAAVFEVLSPDNPRILADYGYFAAERSASGLLKYLMRFIDM</sequence>
<gene>
    <name evidence="1" type="ORF">GF359_08640</name>
</gene>
<evidence type="ECO:0000313" key="1">
    <source>
        <dbReference type="EMBL" id="MBD3365267.1"/>
    </source>
</evidence>
<dbReference type="EMBL" id="WJKJ01000288">
    <property type="protein sequence ID" value="MBD3365267.1"/>
    <property type="molecule type" value="Genomic_DNA"/>
</dbReference>
<accession>A0A9D5KAJ6</accession>
<reference evidence="1" key="1">
    <citation type="submission" date="2019-11" db="EMBL/GenBank/DDBJ databases">
        <title>Microbial mats filling the niche in hypersaline microbial mats.</title>
        <authorList>
            <person name="Wong H.L."/>
            <person name="Macleod F.I."/>
            <person name="White R.A. III"/>
            <person name="Burns B.P."/>
        </authorList>
    </citation>
    <scope>NUCLEOTIDE SEQUENCE</scope>
    <source>
        <strain evidence="1">Bin_327</strain>
    </source>
</reference>
<organism evidence="1 2">
    <name type="scientific">candidate division WOR-3 bacterium</name>
    <dbReference type="NCBI Taxonomy" id="2052148"/>
    <lineage>
        <taxon>Bacteria</taxon>
        <taxon>Bacteria division WOR-3</taxon>
    </lineage>
</organism>